<evidence type="ECO:0000313" key="2">
    <source>
        <dbReference type="Ensembl" id="ENSEASP00005007788.1"/>
    </source>
</evidence>
<keyword evidence="1" id="KW-0472">Membrane</keyword>
<protein>
    <submittedName>
        <fullName evidence="2">Uncharacterized protein</fullName>
    </submittedName>
</protein>
<sequence>MQLSAQTRQPSEQAVFPRLTVVLLAASKFFAAWFFVYRVTSTTDTQISTRISRPRLVSDLILSIKRGGEAGGGGGGGQNQNCFQN</sequence>
<feature type="transmembrane region" description="Helical" evidence="1">
    <location>
        <begin position="15"/>
        <end position="36"/>
    </location>
</feature>
<reference evidence="2" key="1">
    <citation type="submission" date="2023-03" db="UniProtKB">
        <authorList>
            <consortium name="Ensembl"/>
        </authorList>
    </citation>
    <scope>IDENTIFICATION</scope>
</reference>
<accession>A0A8C4LCV4</accession>
<dbReference type="AlphaFoldDB" id="A0A8C4LCV4"/>
<keyword evidence="1" id="KW-1133">Transmembrane helix</keyword>
<evidence type="ECO:0000256" key="1">
    <source>
        <dbReference type="SAM" id="Phobius"/>
    </source>
</evidence>
<keyword evidence="1" id="KW-0812">Transmembrane</keyword>
<organism evidence="2">
    <name type="scientific">Equus asinus asinus</name>
    <dbReference type="NCBI Taxonomy" id="83772"/>
    <lineage>
        <taxon>Eukaryota</taxon>
        <taxon>Metazoa</taxon>
        <taxon>Chordata</taxon>
        <taxon>Craniata</taxon>
        <taxon>Vertebrata</taxon>
        <taxon>Euteleostomi</taxon>
        <taxon>Mammalia</taxon>
        <taxon>Eutheria</taxon>
        <taxon>Laurasiatheria</taxon>
        <taxon>Perissodactyla</taxon>
        <taxon>Equidae</taxon>
        <taxon>Equus</taxon>
    </lineage>
</organism>
<proteinExistence type="predicted"/>
<name>A0A8C4LCV4_EQUAS</name>
<dbReference type="Ensembl" id="ENSEAST00005008497.1">
    <property type="protein sequence ID" value="ENSEASP00005007788.1"/>
    <property type="gene ID" value="ENSEASG00005005680.1"/>
</dbReference>